<organism evidence="2 3">
    <name type="scientific">Sphagnum troendelagicum</name>
    <dbReference type="NCBI Taxonomy" id="128251"/>
    <lineage>
        <taxon>Eukaryota</taxon>
        <taxon>Viridiplantae</taxon>
        <taxon>Streptophyta</taxon>
        <taxon>Embryophyta</taxon>
        <taxon>Bryophyta</taxon>
        <taxon>Sphagnophytina</taxon>
        <taxon>Sphagnopsida</taxon>
        <taxon>Sphagnales</taxon>
        <taxon>Sphagnaceae</taxon>
        <taxon>Sphagnum</taxon>
    </lineage>
</organism>
<evidence type="ECO:0000256" key="1">
    <source>
        <dbReference type="SAM" id="MobiDB-lite"/>
    </source>
</evidence>
<keyword evidence="3" id="KW-1185">Reference proteome</keyword>
<dbReference type="Pfam" id="PF00477">
    <property type="entry name" value="LEA_5"/>
    <property type="match status" value="1"/>
</dbReference>
<dbReference type="InterPro" id="IPR038956">
    <property type="entry name" value="LEA_5"/>
</dbReference>
<evidence type="ECO:0000313" key="3">
    <source>
        <dbReference type="Proteomes" id="UP001497512"/>
    </source>
</evidence>
<dbReference type="EMBL" id="OZ019910">
    <property type="protein sequence ID" value="CAK9210853.1"/>
    <property type="molecule type" value="Genomic_DNA"/>
</dbReference>
<gene>
    <name evidence="2" type="ORF">CSSPTR1EN2_LOCUS10367</name>
</gene>
<dbReference type="PANTHER" id="PTHR34671">
    <property type="entry name" value="EM-LIKE PROTEIN GEA1"/>
    <property type="match status" value="1"/>
</dbReference>
<protein>
    <submittedName>
        <fullName evidence="2">Uncharacterized protein</fullName>
    </submittedName>
</protein>
<feature type="compositionally biased region" description="Basic and acidic residues" evidence="1">
    <location>
        <begin position="27"/>
        <end position="37"/>
    </location>
</feature>
<feature type="compositionally biased region" description="Basic and acidic residues" evidence="1">
    <location>
        <begin position="1"/>
        <end position="12"/>
    </location>
</feature>
<sequence length="89" mass="9207">MSEAELDARAHAGETVVEGGTGGKSLDAQKRLAEGRSKGGQTRADQLGHEGYQEMGKKGGLASNGQDSETAAAEKGVEIDESKFTGNKK</sequence>
<dbReference type="InterPro" id="IPR000389">
    <property type="entry name" value="Small_hydrophilic_seed_prot"/>
</dbReference>
<accession>A0ABP0U5G5</accession>
<proteinExistence type="predicted"/>
<reference evidence="2" key="1">
    <citation type="submission" date="2024-02" db="EMBL/GenBank/DDBJ databases">
        <authorList>
            <consortium name="ELIXIR-Norway"/>
            <consortium name="Elixir Norway"/>
        </authorList>
    </citation>
    <scope>NUCLEOTIDE SEQUENCE</scope>
</reference>
<dbReference type="PANTHER" id="PTHR34671:SF19">
    <property type="entry name" value="EMBRYONIC ABUNDANT PROTEIN 1"/>
    <property type="match status" value="1"/>
</dbReference>
<dbReference type="Proteomes" id="UP001497512">
    <property type="component" value="Chromosome 18"/>
</dbReference>
<feature type="region of interest" description="Disordered" evidence="1">
    <location>
        <begin position="1"/>
        <end position="89"/>
    </location>
</feature>
<name>A0ABP0U5G5_9BRYO</name>
<evidence type="ECO:0000313" key="2">
    <source>
        <dbReference type="EMBL" id="CAK9210853.1"/>
    </source>
</evidence>
<feature type="compositionally biased region" description="Basic and acidic residues" evidence="1">
    <location>
        <begin position="46"/>
        <end position="57"/>
    </location>
</feature>